<protein>
    <submittedName>
        <fullName evidence="1">Uncharacterized protein</fullName>
    </submittedName>
</protein>
<evidence type="ECO:0000313" key="2">
    <source>
        <dbReference type="Proteomes" id="UP001211987"/>
    </source>
</evidence>
<evidence type="ECO:0000313" key="1">
    <source>
        <dbReference type="EMBL" id="MDB7083047.1"/>
    </source>
</evidence>
<sequence length="53" mass="6263">MVEIETKRVWFRCKKCNKKLFLYSNIANCNGVYEKCKNCGYENNVKIKNGKVI</sequence>
<dbReference type="RefSeq" id="WP_199412657.1">
    <property type="nucleotide sequence ID" value="NZ_CAXMZD010000002.1"/>
</dbReference>
<organism evidence="1 2">
    <name type="scientific">Thomasclavelia ramosa</name>
    <dbReference type="NCBI Taxonomy" id="1547"/>
    <lineage>
        <taxon>Bacteria</taxon>
        <taxon>Bacillati</taxon>
        <taxon>Bacillota</taxon>
        <taxon>Erysipelotrichia</taxon>
        <taxon>Erysipelotrichales</taxon>
        <taxon>Coprobacillaceae</taxon>
        <taxon>Thomasclavelia</taxon>
    </lineage>
</organism>
<dbReference type="Proteomes" id="UP001211987">
    <property type="component" value="Unassembled WGS sequence"/>
</dbReference>
<name>A0AB35IL76_9FIRM</name>
<dbReference type="AlphaFoldDB" id="A0AB35IL76"/>
<gene>
    <name evidence="1" type="ORF">PM738_04465</name>
</gene>
<dbReference type="SUPFAM" id="SSF161187">
    <property type="entry name" value="YfgJ-like"/>
    <property type="match status" value="1"/>
</dbReference>
<proteinExistence type="predicted"/>
<dbReference type="EMBL" id="JAQLKE010000005">
    <property type="protein sequence ID" value="MDB7083047.1"/>
    <property type="molecule type" value="Genomic_DNA"/>
</dbReference>
<reference evidence="1" key="1">
    <citation type="submission" date="2023-01" db="EMBL/GenBank/DDBJ databases">
        <title>Human gut microbiome strain richness.</title>
        <authorList>
            <person name="Chen-Liaw A."/>
        </authorList>
    </citation>
    <scope>NUCLEOTIDE SEQUENCE</scope>
    <source>
        <strain evidence="1">1001217st2_G6_1001217B_191108</strain>
    </source>
</reference>
<accession>A0AB35IL76</accession>
<comment type="caution">
    <text evidence="1">The sequence shown here is derived from an EMBL/GenBank/DDBJ whole genome shotgun (WGS) entry which is preliminary data.</text>
</comment>